<dbReference type="PANTHER" id="PTHR24089">
    <property type="entry name" value="SOLUTE CARRIER FAMILY 25"/>
    <property type="match status" value="1"/>
</dbReference>
<accession>A0A096P848</accession>
<dbReference type="InParanoid" id="A0A096P848"/>
<dbReference type="SUPFAM" id="SSF103506">
    <property type="entry name" value="Mitochondrial carrier"/>
    <property type="match status" value="1"/>
</dbReference>
<evidence type="ECO:0000256" key="5">
    <source>
        <dbReference type="ARBA" id="ARBA00023136"/>
    </source>
</evidence>
<feature type="repeat" description="Solcar" evidence="6">
    <location>
        <begin position="208"/>
        <end position="302"/>
    </location>
</feature>
<reference evidence="10" key="1">
    <citation type="journal article" date="2006" name="Proc. Natl. Acad. Sci. U.S.A.">
        <title>Genome analysis of the smallest free-living eukaryote Ostreococcus tauri unveils many unique features.</title>
        <authorList>
            <person name="Derelle E."/>
            <person name="Ferraz C."/>
            <person name="Rombauts S."/>
            <person name="Rouze P."/>
            <person name="Worden A.Z."/>
            <person name="Robbens S."/>
            <person name="Partensky F."/>
            <person name="Degroeve S."/>
            <person name="Echeynie S."/>
            <person name="Cooke R."/>
            <person name="Saeys Y."/>
            <person name="Wuyts J."/>
            <person name="Jabbari K."/>
            <person name="Bowler C."/>
            <person name="Panaud O."/>
            <person name="Piegu B."/>
            <person name="Ball S.G."/>
            <person name="Ral J.-P."/>
            <person name="Bouget F.-Y."/>
            <person name="Piganeau G."/>
            <person name="De Baets B."/>
            <person name="Picard A."/>
            <person name="Delseny M."/>
            <person name="Demaille J."/>
            <person name="Van de Peer Y."/>
            <person name="Moreau H."/>
        </authorList>
    </citation>
    <scope>NUCLEOTIDE SEQUENCE [LARGE SCALE GENOMIC DNA]</scope>
    <source>
        <strain evidence="10">OTTH 0595 / CCAP 157/2 / RCC745</strain>
    </source>
</reference>
<keyword evidence="10" id="KW-1185">Reference proteome</keyword>
<evidence type="ECO:0000256" key="1">
    <source>
        <dbReference type="ARBA" id="ARBA00004141"/>
    </source>
</evidence>
<evidence type="ECO:0000256" key="7">
    <source>
        <dbReference type="RuleBase" id="RU000488"/>
    </source>
</evidence>
<keyword evidence="5 6" id="KW-0472">Membrane</keyword>
<dbReference type="GO" id="GO:0016020">
    <property type="term" value="C:membrane"/>
    <property type="evidence" value="ECO:0007669"/>
    <property type="project" value="UniProtKB-SubCell"/>
</dbReference>
<dbReference type="GO" id="GO:0055085">
    <property type="term" value="P:transmembrane transport"/>
    <property type="evidence" value="ECO:0007669"/>
    <property type="project" value="InterPro"/>
</dbReference>
<feature type="repeat" description="Solcar" evidence="6">
    <location>
        <begin position="311"/>
        <end position="394"/>
    </location>
</feature>
<feature type="compositionally biased region" description="Basic residues" evidence="8">
    <location>
        <begin position="45"/>
        <end position="59"/>
    </location>
</feature>
<sequence length="508" mass="54077">MARWGSFTSHDSCDDPCHVGGGSVAGVSRAEGVFDESSLITARTTRTHHRPAARSRVCHARTGSFTSHDSKRPTPARRSPASIASRVRARVDVPGAMSTSEPRSRTRPFASRALGGPSWTTASTVRGDNGRTHRGRCSRRRGLARAGATTADAETRRDGNVNEVVSALAATANAAGRKVRTAVERRMTLRRLATERENPIACVTHCVKPAVAMFLAGGVAGAMAKTCTAPLDRLKIIMQTAGASRASAASVAAADKGLLAAFLAIGRTEGLAGYWRGNVPQVVRILPYSSAMLYSYEAYKNKLKNKETGELSVPARLLAGAGAACTATIVTYPLDIIRLRLSVDTSAKSMGDVARNILANEGPIGFFKGLPATCVSIAPYSALNFCAFDLFKKALPEEIRDEAQGIATASLMATALATGSMYPLDTIRRQMQLQGSTYANILDAGRGIVAKNGVGGLFRGFIPNAMKNMPNKSIQLTTFDMMKKGIKRSEIEYAKEVAILAAENKKLK</sequence>
<protein>
    <submittedName>
        <fullName evidence="9">Mitochondrial substrate/solute carrier</fullName>
    </submittedName>
</protein>
<evidence type="ECO:0000256" key="2">
    <source>
        <dbReference type="ARBA" id="ARBA00022448"/>
    </source>
</evidence>
<evidence type="ECO:0000313" key="9">
    <source>
        <dbReference type="EMBL" id="CEG00386.1"/>
    </source>
</evidence>
<dbReference type="PROSITE" id="PS50920">
    <property type="entry name" value="SOLCAR"/>
    <property type="match status" value="3"/>
</dbReference>
<dbReference type="STRING" id="70448.A0A096P848"/>
<dbReference type="EMBL" id="CAID01000016">
    <property type="protein sequence ID" value="CEG00386.1"/>
    <property type="molecule type" value="Genomic_DNA"/>
</dbReference>
<keyword evidence="4" id="KW-0677">Repeat</keyword>
<dbReference type="OrthoDB" id="270584at2759"/>
<dbReference type="InterPro" id="IPR023395">
    <property type="entry name" value="MCP_dom_sf"/>
</dbReference>
<evidence type="ECO:0000256" key="4">
    <source>
        <dbReference type="ARBA" id="ARBA00022737"/>
    </source>
</evidence>
<comment type="similarity">
    <text evidence="7">Belongs to the mitochondrial carrier (TC 2.A.29) family.</text>
</comment>
<dbReference type="GeneID" id="9831078"/>
<comment type="caution">
    <text evidence="9">The sequence shown here is derived from an EMBL/GenBank/DDBJ whole genome shotgun (WGS) entry which is preliminary data.</text>
</comment>
<dbReference type="AlphaFoldDB" id="A0A096P848"/>
<reference evidence="9 10" key="2">
    <citation type="journal article" date="2014" name="BMC Genomics">
        <title>An improved genome of the model marine alga Ostreococcus tauri unfolds by assessing Illumina de novo assemblies.</title>
        <authorList>
            <person name="Blanc-Mathieu R."/>
            <person name="Verhelst B."/>
            <person name="Derelle E."/>
            <person name="Rombauts S."/>
            <person name="Bouget F.Y."/>
            <person name="Carre I."/>
            <person name="Chateau A."/>
            <person name="Eyre-Walker A."/>
            <person name="Grimsley N."/>
            <person name="Moreau H."/>
            <person name="Piegu B."/>
            <person name="Rivals E."/>
            <person name="Schackwitz W."/>
            <person name="Van de Peer Y."/>
            <person name="Piganeau G."/>
        </authorList>
    </citation>
    <scope>NUCLEOTIDE SEQUENCE [LARGE SCALE GENOMIC DNA]</scope>
    <source>
        <strain evidence="10">OTTH 0595 / CCAP 157/2 / RCC745</strain>
    </source>
</reference>
<proteinExistence type="inferred from homology"/>
<evidence type="ECO:0000256" key="3">
    <source>
        <dbReference type="ARBA" id="ARBA00022692"/>
    </source>
</evidence>
<dbReference type="InterPro" id="IPR002067">
    <property type="entry name" value="MCP"/>
</dbReference>
<dbReference type="KEGG" id="ota:OT_ostta16g01790"/>
<keyword evidence="3 6" id="KW-0812">Transmembrane</keyword>
<feature type="repeat" description="Solcar" evidence="6">
    <location>
        <begin position="401"/>
        <end position="485"/>
    </location>
</feature>
<evidence type="ECO:0000313" key="10">
    <source>
        <dbReference type="Proteomes" id="UP000009170"/>
    </source>
</evidence>
<dbReference type="Pfam" id="PF00153">
    <property type="entry name" value="Mito_carr"/>
    <property type="match status" value="3"/>
</dbReference>
<dbReference type="Proteomes" id="UP000009170">
    <property type="component" value="Unassembled WGS sequence"/>
</dbReference>
<dbReference type="FunCoup" id="A0A096P848">
    <property type="interactions" value="58"/>
</dbReference>
<organism evidence="9 10">
    <name type="scientific">Ostreococcus tauri</name>
    <name type="common">Marine green alga</name>
    <dbReference type="NCBI Taxonomy" id="70448"/>
    <lineage>
        <taxon>Eukaryota</taxon>
        <taxon>Viridiplantae</taxon>
        <taxon>Chlorophyta</taxon>
        <taxon>Mamiellophyceae</taxon>
        <taxon>Mamiellales</taxon>
        <taxon>Bathycoccaceae</taxon>
        <taxon>Ostreococcus</taxon>
    </lineage>
</organism>
<dbReference type="InterPro" id="IPR018108">
    <property type="entry name" value="MCP_transmembrane"/>
</dbReference>
<feature type="region of interest" description="Disordered" evidence="8">
    <location>
        <begin position="39"/>
        <end position="157"/>
    </location>
</feature>
<gene>
    <name evidence="9" type="ORF">OT_ostta16g01790</name>
</gene>
<comment type="subcellular location">
    <subcellularLocation>
        <location evidence="1">Membrane</location>
        <topology evidence="1">Multi-pass membrane protein</topology>
    </subcellularLocation>
</comment>
<keyword evidence="2 7" id="KW-0813">Transport</keyword>
<evidence type="ECO:0000256" key="8">
    <source>
        <dbReference type="SAM" id="MobiDB-lite"/>
    </source>
</evidence>
<dbReference type="PRINTS" id="PR00926">
    <property type="entry name" value="MITOCARRIER"/>
</dbReference>
<dbReference type="Gene3D" id="1.50.40.10">
    <property type="entry name" value="Mitochondrial carrier domain"/>
    <property type="match status" value="1"/>
</dbReference>
<dbReference type="RefSeq" id="XP_003083639.2">
    <property type="nucleotide sequence ID" value="XM_003083591.2"/>
</dbReference>
<name>A0A096P848_OSTTA</name>
<evidence type="ECO:0000256" key="6">
    <source>
        <dbReference type="PROSITE-ProRule" id="PRU00282"/>
    </source>
</evidence>
<feature type="compositionally biased region" description="Basic residues" evidence="8">
    <location>
        <begin position="132"/>
        <end position="143"/>
    </location>
</feature>